<dbReference type="AlphaFoldDB" id="A0A645J8R7"/>
<keyword evidence="1" id="KW-0472">Membrane</keyword>
<comment type="caution">
    <text evidence="2">The sequence shown here is derived from an EMBL/GenBank/DDBJ whole genome shotgun (WGS) entry which is preliminary data.</text>
</comment>
<protein>
    <submittedName>
        <fullName evidence="2">Uncharacterized protein</fullName>
    </submittedName>
</protein>
<organism evidence="2">
    <name type="scientific">bioreactor metagenome</name>
    <dbReference type="NCBI Taxonomy" id="1076179"/>
    <lineage>
        <taxon>unclassified sequences</taxon>
        <taxon>metagenomes</taxon>
        <taxon>ecological metagenomes</taxon>
    </lineage>
</organism>
<gene>
    <name evidence="2" type="ORF">SDC9_207233</name>
</gene>
<evidence type="ECO:0000313" key="2">
    <source>
        <dbReference type="EMBL" id="MPN59512.1"/>
    </source>
</evidence>
<name>A0A645J8R7_9ZZZZ</name>
<accession>A0A645J8R7</accession>
<dbReference type="EMBL" id="VSSQ01133616">
    <property type="protein sequence ID" value="MPN59512.1"/>
    <property type="molecule type" value="Genomic_DNA"/>
</dbReference>
<keyword evidence="1" id="KW-1133">Transmembrane helix</keyword>
<feature type="transmembrane region" description="Helical" evidence="1">
    <location>
        <begin position="6"/>
        <end position="27"/>
    </location>
</feature>
<evidence type="ECO:0000256" key="1">
    <source>
        <dbReference type="SAM" id="Phobius"/>
    </source>
</evidence>
<reference evidence="2" key="1">
    <citation type="submission" date="2019-08" db="EMBL/GenBank/DDBJ databases">
        <authorList>
            <person name="Kucharzyk K."/>
            <person name="Murdoch R.W."/>
            <person name="Higgins S."/>
            <person name="Loffler F."/>
        </authorList>
    </citation>
    <scope>NUCLEOTIDE SEQUENCE</scope>
</reference>
<proteinExistence type="predicted"/>
<sequence length="76" mass="8499">MFLNLPVVIHSNCLYGFLIFGFIKYVFGIHTPIEPNNAIALYGNIYGIIITTLTSAAANTYQQFSTEEVLLGKEIR</sequence>
<keyword evidence="1" id="KW-0812">Transmembrane</keyword>
<feature type="transmembrane region" description="Helical" evidence="1">
    <location>
        <begin position="39"/>
        <end position="58"/>
    </location>
</feature>